<comment type="caution">
    <text evidence="2">The sequence shown here is derived from an EMBL/GenBank/DDBJ whole genome shotgun (WGS) entry which is preliminary data.</text>
</comment>
<proteinExistence type="predicted"/>
<dbReference type="Proteomes" id="UP001390339">
    <property type="component" value="Unassembled WGS sequence"/>
</dbReference>
<sequence length="297" mass="32566">MYASTLFLTVVSGLAATVAANYTEYVSNYTFTHWGPTLDASKFDYELSMAKEAMNLFKARLGPNGYNLTVPETKDDLPHALAQLKTTKDNLGPDGLVSLFKQDIADADKYWHDAIANSDGTTWKPTDGHCICYIPSLSAASFGLWSTSPAADAVNNDANPEHYIKQTTTGANGLPKSNILEGWGGVTTHFDIMNFTAPDHTKYPFLRQLPDYPIQAAGPKVLKDGTTFGVLHLAVKDVKDAKYGKGFEVFSTIWYQSGVTEEHIEAEREHMINEIVNLSIYAAKDAKSGVKARHFAS</sequence>
<keyword evidence="1" id="KW-0732">Signal</keyword>
<accession>A0ABR2HYC5</accession>
<keyword evidence="3" id="KW-1185">Reference proteome</keyword>
<gene>
    <name evidence="2" type="ORF">PGQ11_010967</name>
</gene>
<feature type="chain" id="PRO_5045083390" evidence="1">
    <location>
        <begin position="21"/>
        <end position="297"/>
    </location>
</feature>
<feature type="signal peptide" evidence="1">
    <location>
        <begin position="1"/>
        <end position="20"/>
    </location>
</feature>
<evidence type="ECO:0000313" key="3">
    <source>
        <dbReference type="Proteomes" id="UP001390339"/>
    </source>
</evidence>
<name>A0ABR2HYC5_9PEZI</name>
<evidence type="ECO:0000313" key="2">
    <source>
        <dbReference type="EMBL" id="KAK8855055.1"/>
    </source>
</evidence>
<reference evidence="2 3" key="1">
    <citation type="journal article" date="2024" name="IMA Fungus">
        <title>Apiospora arundinis, a panoply of carbohydrate-active enzymes and secondary metabolites.</title>
        <authorList>
            <person name="Sorensen T."/>
            <person name="Petersen C."/>
            <person name="Muurmann A.T."/>
            <person name="Christiansen J.V."/>
            <person name="Brundto M.L."/>
            <person name="Overgaard C.K."/>
            <person name="Boysen A.T."/>
            <person name="Wollenberg R.D."/>
            <person name="Larsen T.O."/>
            <person name="Sorensen J.L."/>
            <person name="Nielsen K.L."/>
            <person name="Sondergaard T.E."/>
        </authorList>
    </citation>
    <scope>NUCLEOTIDE SEQUENCE [LARGE SCALE GENOMIC DNA]</scope>
    <source>
        <strain evidence="2 3">AAU 773</strain>
    </source>
</reference>
<dbReference type="EMBL" id="JAPCWZ010000007">
    <property type="protein sequence ID" value="KAK8855055.1"/>
    <property type="molecule type" value="Genomic_DNA"/>
</dbReference>
<organism evidence="2 3">
    <name type="scientific">Apiospora arundinis</name>
    <dbReference type="NCBI Taxonomy" id="335852"/>
    <lineage>
        <taxon>Eukaryota</taxon>
        <taxon>Fungi</taxon>
        <taxon>Dikarya</taxon>
        <taxon>Ascomycota</taxon>
        <taxon>Pezizomycotina</taxon>
        <taxon>Sordariomycetes</taxon>
        <taxon>Xylariomycetidae</taxon>
        <taxon>Amphisphaeriales</taxon>
        <taxon>Apiosporaceae</taxon>
        <taxon>Apiospora</taxon>
    </lineage>
</organism>
<evidence type="ECO:0000256" key="1">
    <source>
        <dbReference type="SAM" id="SignalP"/>
    </source>
</evidence>
<protein>
    <submittedName>
        <fullName evidence="2">Uncharacterized protein</fullName>
    </submittedName>
</protein>